<dbReference type="InterPro" id="IPR017438">
    <property type="entry name" value="ATP-NAD_kinase_N"/>
</dbReference>
<accession>A0A318MW20</accession>
<evidence type="ECO:0000313" key="2">
    <source>
        <dbReference type="EMBL" id="PXZ00105.1"/>
    </source>
</evidence>
<dbReference type="GO" id="GO:0016301">
    <property type="term" value="F:kinase activity"/>
    <property type="evidence" value="ECO:0007669"/>
    <property type="project" value="UniProtKB-KW"/>
</dbReference>
<proteinExistence type="predicted"/>
<gene>
    <name evidence="2" type="ORF">DK869_05555</name>
</gene>
<evidence type="ECO:0000313" key="3">
    <source>
        <dbReference type="Proteomes" id="UP000247565"/>
    </source>
</evidence>
<comment type="caution">
    <text evidence="2">The sequence shown here is derived from an EMBL/GenBank/DDBJ whole genome shotgun (WGS) entry which is preliminary data.</text>
</comment>
<dbReference type="Pfam" id="PF00781">
    <property type="entry name" value="DAGK_cat"/>
    <property type="match status" value="1"/>
</dbReference>
<evidence type="ECO:0000259" key="1">
    <source>
        <dbReference type="Pfam" id="PF00781"/>
    </source>
</evidence>
<name>A0A318MW20_9PROT</name>
<dbReference type="Proteomes" id="UP000247565">
    <property type="component" value="Unassembled WGS sequence"/>
</dbReference>
<dbReference type="RefSeq" id="WP_110439028.1">
    <property type="nucleotide sequence ID" value="NZ_CP046393.1"/>
</dbReference>
<dbReference type="InterPro" id="IPR016064">
    <property type="entry name" value="NAD/diacylglycerol_kinase_sf"/>
</dbReference>
<dbReference type="SUPFAM" id="SSF111331">
    <property type="entry name" value="NAD kinase/diacylglycerol kinase-like"/>
    <property type="match status" value="1"/>
</dbReference>
<keyword evidence="2" id="KW-0808">Transferase</keyword>
<keyword evidence="2" id="KW-0418">Kinase</keyword>
<dbReference type="Gene3D" id="2.60.200.40">
    <property type="match status" value="1"/>
</dbReference>
<organism evidence="2 3">
    <name type="scientific">Commensalibacter melissae</name>
    <dbReference type="NCBI Taxonomy" id="2070537"/>
    <lineage>
        <taxon>Bacteria</taxon>
        <taxon>Pseudomonadati</taxon>
        <taxon>Pseudomonadota</taxon>
        <taxon>Alphaproteobacteria</taxon>
        <taxon>Acetobacterales</taxon>
        <taxon>Acetobacteraceae</taxon>
    </lineage>
</organism>
<sequence>MNQNIALIKNPVSRLNQKEDKEFTDFALNWLGENYSTPRTVDDMMQTLNRFVATGVDCIIIDGGDGTISHVMTAIYSCYPHDKLPSLIILPSGNTNLIAKDIGFGIRGINALKRIRTLAERQRLHFTVQHRHALKIEWSDPSRPPVLGMFQGAAAFTKAIQIAHNPTILKNFPHDGAVAITIITSLLKLFFSKTRDLWLNGNVCSFFIDEKKSYQENCFLFLSTTLQSLSHGMWPFFNRYAGDDSLHYLNVKARPPHLLAACFALLRGKTPEWLLNDPNYLSGTANKIKLSIKEDIILDGEQFDTGEDHCILLSTGPKFSFVRL</sequence>
<protein>
    <submittedName>
        <fullName evidence="2">Diacylglycerol kinase</fullName>
    </submittedName>
</protein>
<keyword evidence="3" id="KW-1185">Reference proteome</keyword>
<dbReference type="InterPro" id="IPR001206">
    <property type="entry name" value="Diacylglycerol_kinase_cat_dom"/>
</dbReference>
<dbReference type="EMBL" id="QGLT01000003">
    <property type="protein sequence ID" value="PXZ00105.1"/>
    <property type="molecule type" value="Genomic_DNA"/>
</dbReference>
<dbReference type="AlphaFoldDB" id="A0A318MW20"/>
<reference evidence="2 3" key="1">
    <citation type="submission" date="2018-05" db="EMBL/GenBank/DDBJ databases">
        <title>Reference genomes for bee gut microbiota database.</title>
        <authorList>
            <person name="Ellegaard K.M."/>
        </authorList>
    </citation>
    <scope>NUCLEOTIDE SEQUENCE [LARGE SCALE GENOMIC DNA]</scope>
    <source>
        <strain evidence="2 3">ESL0284</strain>
    </source>
</reference>
<dbReference type="OrthoDB" id="8557048at2"/>
<feature type="domain" description="DAGKc" evidence="1">
    <location>
        <begin position="41"/>
        <end position="116"/>
    </location>
</feature>
<dbReference type="Gene3D" id="3.40.50.10330">
    <property type="entry name" value="Probable inorganic polyphosphate/atp-NAD kinase, domain 1"/>
    <property type="match status" value="1"/>
</dbReference>